<evidence type="ECO:0000256" key="3">
    <source>
        <dbReference type="ARBA" id="ARBA00022833"/>
    </source>
</evidence>
<accession>A0ABR0XNY5</accession>
<comment type="function">
    <text evidence="9">Transcription factor that binds specifically to a 5'-AA[AG]G-3' consensus core sequence.</text>
</comment>
<evidence type="ECO:0000313" key="12">
    <source>
        <dbReference type="EMBL" id="KAK6160768.1"/>
    </source>
</evidence>
<evidence type="ECO:0000256" key="4">
    <source>
        <dbReference type="ARBA" id="ARBA00023015"/>
    </source>
</evidence>
<comment type="subcellular location">
    <subcellularLocation>
        <location evidence="8 9">Nucleus</location>
    </subcellularLocation>
</comment>
<evidence type="ECO:0000256" key="9">
    <source>
        <dbReference type="RuleBase" id="RU369094"/>
    </source>
</evidence>
<keyword evidence="3 9" id="KW-0862">Zinc</keyword>
<organism evidence="12 13">
    <name type="scientific">Rehmannia glutinosa</name>
    <name type="common">Chinese foxglove</name>
    <dbReference type="NCBI Taxonomy" id="99300"/>
    <lineage>
        <taxon>Eukaryota</taxon>
        <taxon>Viridiplantae</taxon>
        <taxon>Streptophyta</taxon>
        <taxon>Embryophyta</taxon>
        <taxon>Tracheophyta</taxon>
        <taxon>Spermatophyta</taxon>
        <taxon>Magnoliopsida</taxon>
        <taxon>eudicotyledons</taxon>
        <taxon>Gunneridae</taxon>
        <taxon>Pentapetalae</taxon>
        <taxon>asterids</taxon>
        <taxon>lamiids</taxon>
        <taxon>Lamiales</taxon>
        <taxon>Orobanchaceae</taxon>
        <taxon>Rehmannieae</taxon>
        <taxon>Rehmannia</taxon>
    </lineage>
</organism>
<dbReference type="PANTHER" id="PTHR31992">
    <property type="entry name" value="DOF ZINC FINGER PROTEIN DOF1.4-RELATED"/>
    <property type="match status" value="1"/>
</dbReference>
<evidence type="ECO:0000256" key="1">
    <source>
        <dbReference type="ARBA" id="ARBA00022723"/>
    </source>
</evidence>
<comment type="caution">
    <text evidence="12">The sequence shown here is derived from an EMBL/GenBank/DDBJ whole genome shotgun (WGS) entry which is preliminary data.</text>
</comment>
<keyword evidence="5 8" id="KW-0238">DNA-binding</keyword>
<evidence type="ECO:0000256" key="5">
    <source>
        <dbReference type="ARBA" id="ARBA00023125"/>
    </source>
</evidence>
<dbReference type="Pfam" id="PF02701">
    <property type="entry name" value="Zn_ribbon_Dof"/>
    <property type="match status" value="1"/>
</dbReference>
<evidence type="ECO:0000259" key="11">
    <source>
        <dbReference type="PROSITE" id="PS50884"/>
    </source>
</evidence>
<feature type="region of interest" description="Disordered" evidence="10">
    <location>
        <begin position="1"/>
        <end position="60"/>
    </location>
</feature>
<keyword evidence="13" id="KW-1185">Reference proteome</keyword>
<evidence type="ECO:0000313" key="13">
    <source>
        <dbReference type="Proteomes" id="UP001318860"/>
    </source>
</evidence>
<keyword evidence="4 9" id="KW-0805">Transcription regulation</keyword>
<dbReference type="PANTHER" id="PTHR31992:SF312">
    <property type="entry name" value="DOF ZINC FINGER PROTEIN DOF1.6"/>
    <property type="match status" value="1"/>
</dbReference>
<keyword evidence="1 9" id="KW-0479">Metal-binding</keyword>
<keyword evidence="6 9" id="KW-0804">Transcription</keyword>
<keyword evidence="7 8" id="KW-0539">Nucleus</keyword>
<gene>
    <name evidence="12" type="ORF">DH2020_004149</name>
</gene>
<evidence type="ECO:0000256" key="8">
    <source>
        <dbReference type="PROSITE-ProRule" id="PRU00071"/>
    </source>
</evidence>
<dbReference type="EMBL" id="JABTTQ020000003">
    <property type="protein sequence ID" value="KAK6160768.1"/>
    <property type="molecule type" value="Genomic_DNA"/>
</dbReference>
<feature type="compositionally biased region" description="Polar residues" evidence="10">
    <location>
        <begin position="1"/>
        <end position="10"/>
    </location>
</feature>
<proteinExistence type="predicted"/>
<reference evidence="12 13" key="1">
    <citation type="journal article" date="2021" name="Comput. Struct. Biotechnol. J.">
        <title>De novo genome assembly of the potent medicinal plant Rehmannia glutinosa using nanopore technology.</title>
        <authorList>
            <person name="Ma L."/>
            <person name="Dong C."/>
            <person name="Song C."/>
            <person name="Wang X."/>
            <person name="Zheng X."/>
            <person name="Niu Y."/>
            <person name="Chen S."/>
            <person name="Feng W."/>
        </authorList>
    </citation>
    <scope>NUCLEOTIDE SEQUENCE [LARGE SCALE GENOMIC DNA]</scope>
    <source>
        <strain evidence="12">DH-2019</strain>
    </source>
</reference>
<dbReference type="PROSITE" id="PS01361">
    <property type="entry name" value="ZF_DOF_1"/>
    <property type="match status" value="1"/>
</dbReference>
<dbReference type="PROSITE" id="PS50884">
    <property type="entry name" value="ZF_DOF_2"/>
    <property type="match status" value="1"/>
</dbReference>
<dbReference type="InterPro" id="IPR003851">
    <property type="entry name" value="Znf_Dof"/>
</dbReference>
<keyword evidence="2 8" id="KW-0863">Zinc-finger</keyword>
<dbReference type="InterPro" id="IPR045174">
    <property type="entry name" value="Dof"/>
</dbReference>
<sequence length="266" mass="28047">MDSLLKTSLSPLEEEPITSKRQQTPTAQAKPPPEAVSESGERRLSITGPPPQEPEQLSCPRCDSTNTKFCYYNNYNLSQPRHFCKACRRYWTRGGALRNVPVGGGTRKASSPNKRPRTAAATSSNVDNLVVSRGSDYDAAGRTQAADPNQDPGSGSANPNEAAVEKPGSVSCFWSSGQMGLGCGFFPFNGYGLGLGPGLDFEQAVLEWPILEQVSGGDGGAVVVSGESPGCDTWQIGGVGAEGGAVEGDYFTWPDLAISTPAEVLK</sequence>
<name>A0ABR0XNY5_REHGL</name>
<evidence type="ECO:0000256" key="6">
    <source>
        <dbReference type="ARBA" id="ARBA00023163"/>
    </source>
</evidence>
<evidence type="ECO:0000256" key="10">
    <source>
        <dbReference type="SAM" id="MobiDB-lite"/>
    </source>
</evidence>
<dbReference type="Proteomes" id="UP001318860">
    <property type="component" value="Unassembled WGS sequence"/>
</dbReference>
<feature type="region of interest" description="Disordered" evidence="10">
    <location>
        <begin position="98"/>
        <end position="163"/>
    </location>
</feature>
<feature type="domain" description="Dof-type" evidence="11">
    <location>
        <begin position="57"/>
        <end position="111"/>
    </location>
</feature>
<evidence type="ECO:0000256" key="7">
    <source>
        <dbReference type="ARBA" id="ARBA00023242"/>
    </source>
</evidence>
<evidence type="ECO:0000256" key="2">
    <source>
        <dbReference type="ARBA" id="ARBA00022771"/>
    </source>
</evidence>
<protein>
    <recommendedName>
        <fullName evidence="9">Dof zinc finger protein</fullName>
    </recommendedName>
</protein>